<accession>B3Y5M1</accession>
<reference evidence="1" key="2">
    <citation type="submission" date="2008-07" db="EMBL/GenBank/DDBJ databases">
        <title>Nitrogen-starvation-inducible cDNA clones isolated by using cDNA subtraction in a novel microalga accumulating lipids and hydrocarbons.</title>
        <authorList>
            <person name="Satoh A."/>
        </authorList>
    </citation>
    <scope>NUCLEOTIDE SEQUENCE</scope>
    <source>
        <strain evidence="1">MBIC11204</strain>
    </source>
</reference>
<dbReference type="EMBL" id="AB444252">
    <property type="protein sequence ID" value="BAG55378.1"/>
    <property type="molecule type" value="mRNA"/>
</dbReference>
<protein>
    <submittedName>
        <fullName evidence="1">Uncharacterized protein</fullName>
    </submittedName>
</protein>
<evidence type="ECO:0000313" key="1">
    <source>
        <dbReference type="EMBL" id="BAG55378.1"/>
    </source>
</evidence>
<dbReference type="AlphaFoldDB" id="B3Y5M1"/>
<sequence length="81" mass="8647">VRCRMPGGDSSRVSKLPNISCNSGSDPLVVLVCCRVMVEWTFAWGLGLGRGSYLYRPNVGHYAASLDICACSFCLLTGVGC</sequence>
<feature type="non-terminal residue" evidence="1">
    <location>
        <position position="81"/>
    </location>
</feature>
<feature type="non-terminal residue" evidence="1">
    <location>
        <position position="1"/>
    </location>
</feature>
<reference evidence="1" key="1">
    <citation type="submission" date="2008-07" db="EMBL/GenBank/DDBJ databases">
        <title>Characterization of the lipid accumulation in a new microalgal species, Pseudochoricystis ellipsoidea (Trebouxiophyceae).</title>
        <authorList>
            <person name="Satoh A."/>
            <person name="Kato M."/>
            <person name="Yamato K.T."/>
            <person name="Ikegami Y."/>
            <person name="Sekiguchi H."/>
            <person name="Kurano N."/>
            <person name="Miyachi S."/>
        </authorList>
    </citation>
    <scope>NUCLEOTIDE SEQUENCE</scope>
    <source>
        <strain evidence="1">MBIC11204</strain>
    </source>
</reference>
<name>B3Y5M1_9CHLO</name>
<organism evidence="1">
    <name type="scientific">Pseudochoricystis ellipsoidea</name>
    <name type="common">nom. nud.</name>
    <dbReference type="NCBI Taxonomy" id="546385"/>
    <lineage>
        <taxon>Eukaryota</taxon>
        <taxon>Viridiplantae</taxon>
        <taxon>Chlorophyta</taxon>
        <taxon>core chlorophytes</taxon>
        <taxon>Trebouxiophyceae</taxon>
    </lineage>
</organism>
<proteinExistence type="evidence at transcript level"/>